<sequence length="120" mass="13467">MSKGRPLLHIRPTTKEPWRVLRKAADVIAAFEADGLQAFVQTDLDTNQARIARSDHCHTPNHRQALRKQDCGTVLVGCNGSPQNPLKQRVVREEEPEETRANPDLFCYVIHMVSVNGVSI</sequence>
<protein>
    <submittedName>
        <fullName evidence="1">Uncharacterized protein</fullName>
    </submittedName>
</protein>
<reference evidence="1 2" key="1">
    <citation type="submission" date="2019-03" db="EMBL/GenBank/DDBJ databases">
        <title>First draft genome of Liparis tanakae, snailfish: a comprehensive survey of snailfish specific genes.</title>
        <authorList>
            <person name="Kim W."/>
            <person name="Song I."/>
            <person name="Jeong J.-H."/>
            <person name="Kim D."/>
            <person name="Kim S."/>
            <person name="Ryu S."/>
            <person name="Song J.Y."/>
            <person name="Lee S.K."/>
        </authorList>
    </citation>
    <scope>NUCLEOTIDE SEQUENCE [LARGE SCALE GENOMIC DNA]</scope>
    <source>
        <tissue evidence="1">Muscle</tissue>
    </source>
</reference>
<name>A0A4Z2FZI2_9TELE</name>
<dbReference type="AlphaFoldDB" id="A0A4Z2FZI2"/>
<comment type="caution">
    <text evidence="1">The sequence shown here is derived from an EMBL/GenBank/DDBJ whole genome shotgun (WGS) entry which is preliminary data.</text>
</comment>
<gene>
    <name evidence="1" type="ORF">EYF80_044015</name>
</gene>
<evidence type="ECO:0000313" key="2">
    <source>
        <dbReference type="Proteomes" id="UP000314294"/>
    </source>
</evidence>
<evidence type="ECO:0000313" key="1">
    <source>
        <dbReference type="EMBL" id="TNN45772.1"/>
    </source>
</evidence>
<organism evidence="1 2">
    <name type="scientific">Liparis tanakae</name>
    <name type="common">Tanaka's snailfish</name>
    <dbReference type="NCBI Taxonomy" id="230148"/>
    <lineage>
        <taxon>Eukaryota</taxon>
        <taxon>Metazoa</taxon>
        <taxon>Chordata</taxon>
        <taxon>Craniata</taxon>
        <taxon>Vertebrata</taxon>
        <taxon>Euteleostomi</taxon>
        <taxon>Actinopterygii</taxon>
        <taxon>Neopterygii</taxon>
        <taxon>Teleostei</taxon>
        <taxon>Neoteleostei</taxon>
        <taxon>Acanthomorphata</taxon>
        <taxon>Eupercaria</taxon>
        <taxon>Perciformes</taxon>
        <taxon>Cottioidei</taxon>
        <taxon>Cottales</taxon>
        <taxon>Liparidae</taxon>
        <taxon>Liparis</taxon>
    </lineage>
</organism>
<dbReference type="Proteomes" id="UP000314294">
    <property type="component" value="Unassembled WGS sequence"/>
</dbReference>
<accession>A0A4Z2FZI2</accession>
<dbReference type="EMBL" id="SRLO01000825">
    <property type="protein sequence ID" value="TNN45772.1"/>
    <property type="molecule type" value="Genomic_DNA"/>
</dbReference>
<keyword evidence="2" id="KW-1185">Reference proteome</keyword>
<proteinExistence type="predicted"/>